<feature type="transmembrane region" description="Helical" evidence="6">
    <location>
        <begin position="159"/>
        <end position="175"/>
    </location>
</feature>
<feature type="transmembrane region" description="Helical" evidence="6">
    <location>
        <begin position="214"/>
        <end position="236"/>
    </location>
</feature>
<dbReference type="InterPro" id="IPR000620">
    <property type="entry name" value="EamA_dom"/>
</dbReference>
<dbReference type="InterPro" id="IPR037185">
    <property type="entry name" value="EmrE-like"/>
</dbReference>
<feature type="domain" description="EamA" evidence="7">
    <location>
        <begin position="49"/>
        <end position="174"/>
    </location>
</feature>
<feature type="transmembrane region" description="Helical" evidence="6">
    <location>
        <begin position="181"/>
        <end position="202"/>
    </location>
</feature>
<keyword evidence="4 6" id="KW-1133">Transmembrane helix</keyword>
<evidence type="ECO:0000256" key="1">
    <source>
        <dbReference type="ARBA" id="ARBA00004141"/>
    </source>
</evidence>
<dbReference type="RefSeq" id="WP_239528819.1">
    <property type="nucleotide sequence ID" value="NZ_BAAAVO010000009.1"/>
</dbReference>
<evidence type="ECO:0000256" key="4">
    <source>
        <dbReference type="ARBA" id="ARBA00022989"/>
    </source>
</evidence>
<evidence type="ECO:0000256" key="6">
    <source>
        <dbReference type="SAM" id="Phobius"/>
    </source>
</evidence>
<reference evidence="8 9" key="1">
    <citation type="submission" date="2020-03" db="EMBL/GenBank/DDBJ databases">
        <title>Genomic Encyclopedia of Type Strains, Phase III (KMG-III): the genomes of soil and plant-associated and newly described type strains.</title>
        <authorList>
            <person name="Whitman W."/>
        </authorList>
    </citation>
    <scope>NUCLEOTIDE SEQUENCE [LARGE SCALE GENOMIC DNA]</scope>
    <source>
        <strain evidence="8 9">CECT 4207</strain>
    </source>
</reference>
<accession>A0ABX0TE63</accession>
<dbReference type="EMBL" id="JAAOZD010000002">
    <property type="protein sequence ID" value="NIJ00769.1"/>
    <property type="molecule type" value="Genomic_DNA"/>
</dbReference>
<dbReference type="SUPFAM" id="SSF103481">
    <property type="entry name" value="Multidrug resistance efflux transporter EmrE"/>
    <property type="match status" value="2"/>
</dbReference>
<evidence type="ECO:0000256" key="5">
    <source>
        <dbReference type="ARBA" id="ARBA00023136"/>
    </source>
</evidence>
<keyword evidence="3 6" id="KW-0812">Transmembrane</keyword>
<feature type="domain" description="EamA" evidence="7">
    <location>
        <begin position="185"/>
        <end position="319"/>
    </location>
</feature>
<evidence type="ECO:0000259" key="7">
    <source>
        <dbReference type="Pfam" id="PF00892"/>
    </source>
</evidence>
<evidence type="ECO:0000313" key="9">
    <source>
        <dbReference type="Proteomes" id="UP000802392"/>
    </source>
</evidence>
<dbReference type="PANTHER" id="PTHR32322:SF2">
    <property type="entry name" value="EAMA DOMAIN-CONTAINING PROTEIN"/>
    <property type="match status" value="1"/>
</dbReference>
<feature type="transmembrane region" description="Helical" evidence="6">
    <location>
        <begin position="248"/>
        <end position="266"/>
    </location>
</feature>
<keyword evidence="5 6" id="KW-0472">Membrane</keyword>
<dbReference type="Proteomes" id="UP000802392">
    <property type="component" value="Unassembled WGS sequence"/>
</dbReference>
<feature type="transmembrane region" description="Helical" evidence="6">
    <location>
        <begin position="131"/>
        <end position="152"/>
    </location>
</feature>
<keyword evidence="9" id="KW-1185">Reference proteome</keyword>
<evidence type="ECO:0000256" key="3">
    <source>
        <dbReference type="ARBA" id="ARBA00022692"/>
    </source>
</evidence>
<evidence type="ECO:0000256" key="2">
    <source>
        <dbReference type="ARBA" id="ARBA00007362"/>
    </source>
</evidence>
<feature type="transmembrane region" description="Helical" evidence="6">
    <location>
        <begin position="278"/>
        <end position="297"/>
    </location>
</feature>
<protein>
    <submittedName>
        <fullName evidence="8">Blue pigment (Indigoidine) exporter</fullName>
    </submittedName>
</protein>
<comment type="subcellular location">
    <subcellularLocation>
        <location evidence="1">Membrane</location>
        <topology evidence="1">Multi-pass membrane protein</topology>
    </subcellularLocation>
</comment>
<name>A0ABX0TE63_9MICC</name>
<proteinExistence type="inferred from homology"/>
<feature type="transmembrane region" description="Helical" evidence="6">
    <location>
        <begin position="303"/>
        <end position="323"/>
    </location>
</feature>
<dbReference type="PANTHER" id="PTHR32322">
    <property type="entry name" value="INNER MEMBRANE TRANSPORTER"/>
    <property type="match status" value="1"/>
</dbReference>
<evidence type="ECO:0000313" key="8">
    <source>
        <dbReference type="EMBL" id="NIJ00769.1"/>
    </source>
</evidence>
<organism evidence="8 9">
    <name type="scientific">Paenarthrobacter ilicis</name>
    <dbReference type="NCBI Taxonomy" id="43665"/>
    <lineage>
        <taxon>Bacteria</taxon>
        <taxon>Bacillati</taxon>
        <taxon>Actinomycetota</taxon>
        <taxon>Actinomycetes</taxon>
        <taxon>Micrococcales</taxon>
        <taxon>Micrococcaceae</taxon>
        <taxon>Paenarthrobacter</taxon>
    </lineage>
</organism>
<feature type="transmembrane region" description="Helical" evidence="6">
    <location>
        <begin position="75"/>
        <end position="93"/>
    </location>
</feature>
<dbReference type="Gene3D" id="1.10.3730.20">
    <property type="match status" value="1"/>
</dbReference>
<sequence length="347" mass="36628">MLDLKQYSTYIVFYQIVRHQNVWNQIMKTAQSVASAGMITKGASPRDLLVTALAPMIWGSTYLVTTQFLPADRPLLAATVRALPAGIILLLLTRTWPRGVWWFKAAALGALNIGLFFFLLFFTAYQLPGGLAAVIGSVQPLFVLFLGVLLLGERIRFRHIVACAVGAAGVGLLVLRSDASLTFVGVLAGLAAALSMAAGIVLTKRWGKPDGVGLLGFTGLQLAMGGVMLLPVTLAVEGLPGSVSLPNVAGFAYLSVIGALAAYAVWFRGIQKLPTMVVSFLGFLSPLVATVLGFVFLGEALSGWQIVGAVLVLGSVGLVQGAGTMSSSAQGRRSQLWRRGVQKARPS</sequence>
<feature type="transmembrane region" description="Helical" evidence="6">
    <location>
        <begin position="105"/>
        <end position="125"/>
    </location>
</feature>
<comment type="caution">
    <text evidence="8">The sequence shown here is derived from an EMBL/GenBank/DDBJ whole genome shotgun (WGS) entry which is preliminary data.</text>
</comment>
<dbReference type="Pfam" id="PF00892">
    <property type="entry name" value="EamA"/>
    <property type="match status" value="2"/>
</dbReference>
<comment type="similarity">
    <text evidence="2">Belongs to the EamA transporter family.</text>
</comment>
<dbReference type="InterPro" id="IPR050638">
    <property type="entry name" value="AA-Vitamin_Transporters"/>
</dbReference>
<gene>
    <name evidence="8" type="ORF">FHR86_001082</name>
</gene>
<feature type="transmembrane region" description="Helical" evidence="6">
    <location>
        <begin position="48"/>
        <end position="69"/>
    </location>
</feature>